<comment type="caution">
    <text evidence="2">The sequence shown here is derived from an EMBL/GenBank/DDBJ whole genome shotgun (WGS) entry which is preliminary data.</text>
</comment>
<dbReference type="EMBL" id="CAIIXF020000004">
    <property type="protein sequence ID" value="CAH1781997.1"/>
    <property type="molecule type" value="Genomic_DNA"/>
</dbReference>
<reference evidence="2" key="1">
    <citation type="submission" date="2022-03" db="EMBL/GenBank/DDBJ databases">
        <authorList>
            <person name="Martin C."/>
        </authorList>
    </citation>
    <scope>NUCLEOTIDE SEQUENCE</scope>
</reference>
<keyword evidence="4" id="KW-1185">Reference proteome</keyword>
<dbReference type="Proteomes" id="UP000749559">
    <property type="component" value="Unassembled WGS sequence"/>
</dbReference>
<organism evidence="2 4">
    <name type="scientific">Owenia fusiformis</name>
    <name type="common">Polychaete worm</name>
    <dbReference type="NCBI Taxonomy" id="6347"/>
    <lineage>
        <taxon>Eukaryota</taxon>
        <taxon>Metazoa</taxon>
        <taxon>Spiralia</taxon>
        <taxon>Lophotrochozoa</taxon>
        <taxon>Annelida</taxon>
        <taxon>Polychaeta</taxon>
        <taxon>Sedentaria</taxon>
        <taxon>Canalipalpata</taxon>
        <taxon>Sabellida</taxon>
        <taxon>Oweniida</taxon>
        <taxon>Oweniidae</taxon>
        <taxon>Owenia</taxon>
    </lineage>
</organism>
<evidence type="ECO:0000313" key="2">
    <source>
        <dbReference type="EMBL" id="CAH1781997.1"/>
    </source>
</evidence>
<dbReference type="AlphaFoldDB" id="A0A8J1UZQ7"/>
<feature type="compositionally biased region" description="Basic residues" evidence="1">
    <location>
        <begin position="133"/>
        <end position="145"/>
    </location>
</feature>
<evidence type="ECO:0000313" key="4">
    <source>
        <dbReference type="Proteomes" id="UP000749559"/>
    </source>
</evidence>
<feature type="region of interest" description="Disordered" evidence="1">
    <location>
        <begin position="57"/>
        <end position="148"/>
    </location>
</feature>
<proteinExistence type="predicted"/>
<gene>
    <name evidence="2" type="ORF">OFUS_LOCUS8489</name>
    <name evidence="3" type="ORF">OFUS_LOCUS8490</name>
</gene>
<evidence type="ECO:0000256" key="1">
    <source>
        <dbReference type="SAM" id="MobiDB-lite"/>
    </source>
</evidence>
<dbReference type="EMBL" id="CAIIXF020000004">
    <property type="protein sequence ID" value="CAH1781998.1"/>
    <property type="molecule type" value="Genomic_DNA"/>
</dbReference>
<sequence length="191" mass="21473">MWNPLPYKIIRRINPDGNVYEITPVDGGKTQTVNRSNLLYKQHLQEPVDAVKSDNALDSHEEQVDSVGSDETSSDSLFGIQPITDSDSAGTSEDFKSEQQRIHRPIIHKTLNVEDEDDPSSSSSSDVSVVSLRRSKRPNKGRHKNPYNLPRSCCNKLQVLEPQDKLSVLKDGFTRQCNIFENYCAAITKLT</sequence>
<accession>A0A8J1UZQ7</accession>
<name>A0A8J1UZQ7_OWEFU</name>
<evidence type="ECO:0000313" key="3">
    <source>
        <dbReference type="EMBL" id="CAH1781998.1"/>
    </source>
</evidence>
<protein>
    <submittedName>
        <fullName evidence="2">Uncharacterized protein</fullName>
    </submittedName>
</protein>
<feature type="compositionally biased region" description="Low complexity" evidence="1">
    <location>
        <begin position="120"/>
        <end position="131"/>
    </location>
</feature>